<protein>
    <submittedName>
        <fullName evidence="13">Translation factor guf1 mitochondrial</fullName>
    </submittedName>
</protein>
<feature type="compositionally biased region" description="Basic and acidic residues" evidence="11">
    <location>
        <begin position="830"/>
        <end position="839"/>
    </location>
</feature>
<dbReference type="Pfam" id="PF03144">
    <property type="entry name" value="GTP_EFTU_D2"/>
    <property type="match status" value="1"/>
</dbReference>
<dbReference type="Gene3D" id="3.30.70.2570">
    <property type="entry name" value="Elongation factor 4, C-terminal domain"/>
    <property type="match status" value="1"/>
</dbReference>
<feature type="compositionally biased region" description="Basic and acidic residues" evidence="11">
    <location>
        <begin position="532"/>
        <end position="542"/>
    </location>
</feature>
<feature type="compositionally biased region" description="Basic and acidic residues" evidence="11">
    <location>
        <begin position="380"/>
        <end position="392"/>
    </location>
</feature>
<name>A0ABR3WNP3_9PEZI</name>
<dbReference type="NCBIfam" id="TIGR01393">
    <property type="entry name" value="lepA"/>
    <property type="match status" value="1"/>
</dbReference>
<feature type="region of interest" description="Disordered" evidence="11">
    <location>
        <begin position="653"/>
        <end position="672"/>
    </location>
</feature>
<feature type="compositionally biased region" description="Low complexity" evidence="11">
    <location>
        <begin position="682"/>
        <end position="696"/>
    </location>
</feature>
<keyword evidence="7 9" id="KW-0342">GTP-binding</keyword>
<dbReference type="Pfam" id="PF04212">
    <property type="entry name" value="MIT"/>
    <property type="match status" value="1"/>
</dbReference>
<feature type="compositionally biased region" description="Low complexity" evidence="11">
    <location>
        <begin position="79"/>
        <end position="98"/>
    </location>
</feature>
<dbReference type="InterPro" id="IPR007330">
    <property type="entry name" value="MIT_dom"/>
</dbReference>
<feature type="region of interest" description="Disordered" evidence="11">
    <location>
        <begin position="961"/>
        <end position="1032"/>
    </location>
</feature>
<dbReference type="CDD" id="cd01890">
    <property type="entry name" value="LepA"/>
    <property type="match status" value="1"/>
</dbReference>
<dbReference type="InterPro" id="IPR036181">
    <property type="entry name" value="MIT_dom_sf"/>
</dbReference>
<feature type="region of interest" description="Disordered" evidence="11">
    <location>
        <begin position="819"/>
        <end position="938"/>
    </location>
</feature>
<evidence type="ECO:0000256" key="7">
    <source>
        <dbReference type="ARBA" id="ARBA00023134"/>
    </source>
</evidence>
<dbReference type="Gene3D" id="2.40.30.10">
    <property type="entry name" value="Translation factors"/>
    <property type="match status" value="1"/>
</dbReference>
<feature type="binding site" evidence="9">
    <location>
        <begin position="1634"/>
        <end position="1637"/>
    </location>
    <ligand>
        <name>GTP</name>
        <dbReference type="ChEBI" id="CHEBI:37565"/>
    </ligand>
</feature>
<dbReference type="InterPro" id="IPR000640">
    <property type="entry name" value="EFG_V-like"/>
</dbReference>
<evidence type="ECO:0000256" key="9">
    <source>
        <dbReference type="HAMAP-Rule" id="MF_03137"/>
    </source>
</evidence>
<evidence type="ECO:0000256" key="4">
    <source>
        <dbReference type="ARBA" id="ARBA00022801"/>
    </source>
</evidence>
<dbReference type="InterPro" id="IPR035654">
    <property type="entry name" value="LepA_IV"/>
</dbReference>
<dbReference type="Gene3D" id="1.20.58.80">
    <property type="entry name" value="Phosphotransferase system, lactose/cellobiose-type IIA subunit"/>
    <property type="match status" value="1"/>
</dbReference>
<dbReference type="Proteomes" id="UP001583177">
    <property type="component" value="Unassembled WGS sequence"/>
</dbReference>
<feature type="region of interest" description="Disordered" evidence="11">
    <location>
        <begin position="260"/>
        <end position="302"/>
    </location>
</feature>
<evidence type="ECO:0000256" key="11">
    <source>
        <dbReference type="SAM" id="MobiDB-lite"/>
    </source>
</evidence>
<feature type="compositionally biased region" description="Basic residues" evidence="11">
    <location>
        <begin position="203"/>
        <end position="213"/>
    </location>
</feature>
<dbReference type="SUPFAM" id="SSF50447">
    <property type="entry name" value="Translation proteins"/>
    <property type="match status" value="1"/>
</dbReference>
<keyword evidence="6 9" id="KW-0496">Mitochondrion</keyword>
<dbReference type="InterPro" id="IPR006297">
    <property type="entry name" value="EF-4"/>
</dbReference>
<dbReference type="InterPro" id="IPR000795">
    <property type="entry name" value="T_Tr_GTP-bd_dom"/>
</dbReference>
<dbReference type="SUPFAM" id="SSF54980">
    <property type="entry name" value="EF-G C-terminal domain-like"/>
    <property type="match status" value="2"/>
</dbReference>
<keyword evidence="4 9" id="KW-0378">Hydrolase</keyword>
<dbReference type="CDD" id="cd03699">
    <property type="entry name" value="EF4_II"/>
    <property type="match status" value="1"/>
</dbReference>
<sequence length="2110" mass="229993">MPSPHANAHAHHTGSVSAASNTALPQSAFNFHLNSASASNLSSASFSNSASNSISNPTSRSTTPASQITIGSRKPSHYQQQQQQRQPQQQQQQQQQHQYYDSSTHISRPIYGSAQYNPTRPSHIANSASHISSAVNLTSSFSSASLPRTSSLLPPPSLNVDQASWNHPTLHNPFSNASAAAAAPPPADPVNDREFDDSVSPKNTRRRHSKSHSRSSSLGGLSDGFRNLNRWSISTGSSRASNSASAKRFSRRMSIDSTALFSQSSSASPRRLHKSRPSIAGGSPEEHHQPAVPPLTTLPPIVQLPSLSQDDLVGAALSGQDSRPDRTTYFPGPGAESESGHFWDDSSRAGETSYLSTSARATPEPSLPTSAFSKDTTMPHTEDGPGFREKGHSRSRSQGLKSSTDSTSSQRNASRSKQPSQKAMLSRALQKANTAVQLDNAQNFQGARSAYREACDLLHQVLLRTAGDEDKKKLEAIRKTYASRIEELDQMLPAEEEDSKALPQRPTSNGTSSTSQVVGRTRNGSTAAGDEQPSRLRSDSERSQPSQRPVPNYARPTSAAWRPQHSPKPSLDGSRYVTPTPTNFSEPYTRSQSAFSQSSPQRDRTTNPETFLARPMEDEYKPPPLSPRRPISPSTKMGPDVSIRTDFSSEMNRLAPAPSSQRGHQRGNSHESISWLDPIDESAGSSASSVHSRSSSMGIRRKHIRSASGDTEAEFDAALDDAIEAAYDDGYESNDAAQRALNLDHVIDEDDVIAQALKKVQLAKERVRQSELEMQRLANDRDRRMKALQEEEQTLPGGFYDGDDSDDEERMLEEMTTGYAIENFTLGDQSRNRLPRESDSSELTSRTWHSSTVSNPPTANTVLSPVTESTSLPSLSKSQGPIAPPPSQSLPKLPPGRPPSSGGRDSVRDRRLSGTNAKQLKIETQKLGPKVQEPATTGPMMQRQELPLSQQPKTAGFIGQQRQTLAAAPGPGAARSASQLRGPSPIPPGLAAQGAPPTPPVPAGFDGSLEGRAESPAVSRPPALRKNFSSNSLKNMKTRNLSITNIDEYSDASPGTPLSNQFGNAPAARLPALPSLPTPVAAAFRDRVTSGSAAGGFHLFDNDIHSPASPGELNAPSEDAPLPLEPCPTDVMLRPFWLMRALYQTLAHPKGGYISNKLFVPRDAWRVKGVKIKGMEEKTSQCDLLTAALQKLARVDSEDADALLEEMQSFENVLEQAQIFLTRRLGNEVGVQGAGTMFRDADGVIESDGKPVPRNNSVSAKGAFSWRRLRSKTSSTGLGGAYERGGNKKEPAIPGGMEAMSLATLPMTNHPTSKPSKRDAMGVQFSGPNAHYMAALARLFDAAQTIDQIARQVEDPGLRHADKTQVGLELCTRHAAEFFAFYICRFVLQDLTMLLDKFIKRGSNSQEPDFDVRNSIEGREVGFERLAAGDDTKRTIRVLRNGASLPQNDQSGALVLGSLLPISHGIPSHPGLGAPRTYATASTPSASAVKKGPTDLEKRIAAIPLERFRNFCVIAHIDHGKSTLSDRLLELTGTISKDDENKQILDKLDVERERGITVKAQTCTMIYKYRGQDYLLHLVDTPGHVDFRAEVTRSYASCGGALLLVDASQGIQAQTVANFYTAFAQELVMVPVVNKIDLPTADVERALGQLKDTFEIGAEDHEGGVPVLVSAKSGKNVEAVLPAVVERMPPPKGDSSRPLRLLLVDSWYDTFRGVNLLVRLFDGTIKAGDHVVSLATGKKYTVGEVGIHYPNQVPQTVLRAGQVGYILFNPGMKRIQDAKIGDTFTTLGNEDKVEMYPGFEEPKPMVFVGAFPTDQSDYTKMSESINQLVLNDRSITLQKDHSEALGAGWRLGFLGSLHCSVFQDRLRQEYGASVIITEPSVPSRIVYADGREVIVTNPAEFPSDDDHKARAATFYEPFVHAMITLPEEYLGRVIELCEGSRGEQVSIEFFHATQVILKYDLPASALVDDLFGKLKGATKGYATLDYEDAGWRESRLQKLQLLVNKKPVDAICRVVHASQVDRLGKHWTAKFKEHVDRQMFEVIIQAAVGRRIIARETLKPFRKDVLAKLHASDISRRKKLLEKQKDGRKKLNAIGNVTIAQESFQKFLTK</sequence>
<feature type="compositionally biased region" description="Polar residues" evidence="11">
    <location>
        <begin position="396"/>
        <end position="423"/>
    </location>
</feature>
<comment type="similarity">
    <text evidence="1">Belongs to the TRAFAC class translation factor GTPase superfamily. Classic translation factor GTPase family. LepA subfamily.</text>
</comment>
<feature type="region of interest" description="Disordered" evidence="11">
    <location>
        <begin position="40"/>
        <end position="102"/>
    </location>
</feature>
<keyword evidence="5 9" id="KW-0648">Protein biosynthesis</keyword>
<dbReference type="InterPro" id="IPR005225">
    <property type="entry name" value="Small_GTP-bd"/>
</dbReference>
<dbReference type="HAMAP" id="MF_00071">
    <property type="entry name" value="LepA"/>
    <property type="match status" value="1"/>
</dbReference>
<proteinExistence type="inferred from homology"/>
<dbReference type="InterPro" id="IPR027417">
    <property type="entry name" value="P-loop_NTPase"/>
</dbReference>
<comment type="function">
    <text evidence="9">Promotes mitochondrial protein synthesis. May act as a fidelity factor of the translation reaction, by catalyzing a one-codon backward translocation of tRNAs on improperly translocated ribosomes. Binds to mitochondrial ribosomes in a GTP-dependent manner.</text>
</comment>
<dbReference type="Gene3D" id="3.30.70.870">
    <property type="entry name" value="Elongation Factor G (Translational Gtpase), domain 3"/>
    <property type="match status" value="1"/>
</dbReference>
<feature type="region of interest" description="Disordered" evidence="11">
    <location>
        <begin position="494"/>
        <end position="643"/>
    </location>
</feature>
<evidence type="ECO:0000256" key="2">
    <source>
        <dbReference type="ARBA" id="ARBA00022741"/>
    </source>
</evidence>
<evidence type="ECO:0000256" key="10">
    <source>
        <dbReference type="SAM" id="Coils"/>
    </source>
</evidence>
<dbReference type="NCBIfam" id="TIGR00231">
    <property type="entry name" value="small_GTP"/>
    <property type="match status" value="1"/>
</dbReference>
<dbReference type="Pfam" id="PF06421">
    <property type="entry name" value="LepA_C"/>
    <property type="match status" value="1"/>
</dbReference>
<accession>A0ABR3WNP3</accession>
<feature type="compositionally biased region" description="Basic and acidic residues" evidence="11">
    <location>
        <begin position="338"/>
        <end position="348"/>
    </location>
</feature>
<evidence type="ECO:0000313" key="14">
    <source>
        <dbReference type="Proteomes" id="UP001583177"/>
    </source>
</evidence>
<feature type="binding site" evidence="9">
    <location>
        <begin position="1580"/>
        <end position="1584"/>
    </location>
    <ligand>
        <name>GTP</name>
        <dbReference type="ChEBI" id="CHEBI:37565"/>
    </ligand>
</feature>
<dbReference type="EMBL" id="JAWRVE010000064">
    <property type="protein sequence ID" value="KAL1865004.1"/>
    <property type="molecule type" value="Genomic_DNA"/>
</dbReference>
<feature type="region of interest" description="Disordered" evidence="11">
    <location>
        <begin position="316"/>
        <end position="429"/>
    </location>
</feature>
<feature type="compositionally biased region" description="Pro residues" evidence="11">
    <location>
        <begin position="882"/>
        <end position="898"/>
    </location>
</feature>
<feature type="domain" description="Tr-type G" evidence="12">
    <location>
        <begin position="1506"/>
        <end position="1692"/>
    </location>
</feature>
<feature type="compositionally biased region" description="Low complexity" evidence="11">
    <location>
        <begin position="966"/>
        <end position="978"/>
    </location>
</feature>
<feature type="compositionally biased region" description="Polar residues" evidence="11">
    <location>
        <begin position="57"/>
        <end position="70"/>
    </location>
</feature>
<comment type="subcellular location">
    <subcellularLocation>
        <location evidence="9">Mitochondrion inner membrane</location>
        <topology evidence="9">Peripheral membrane protein</topology>
        <orientation evidence="9">Matrix side</orientation>
    </subcellularLocation>
</comment>
<dbReference type="InterPro" id="IPR035647">
    <property type="entry name" value="EFG_III/V"/>
</dbReference>
<dbReference type="PANTHER" id="PTHR43512:SF7">
    <property type="entry name" value="TRANSLATION FACTOR GUF1, MITOCHONDRIAL"/>
    <property type="match status" value="1"/>
</dbReference>
<feature type="region of interest" description="Disordered" evidence="11">
    <location>
        <begin position="679"/>
        <end position="712"/>
    </location>
</feature>
<dbReference type="Pfam" id="PF00009">
    <property type="entry name" value="GTP_EFTU"/>
    <property type="match status" value="1"/>
</dbReference>
<dbReference type="InterPro" id="IPR031157">
    <property type="entry name" value="G_TR_CS"/>
</dbReference>
<dbReference type="PRINTS" id="PR00315">
    <property type="entry name" value="ELONGATNFCT"/>
</dbReference>
<evidence type="ECO:0000256" key="6">
    <source>
        <dbReference type="ARBA" id="ARBA00023128"/>
    </source>
</evidence>
<dbReference type="InterPro" id="IPR009000">
    <property type="entry name" value="Transl_B-barrel_sf"/>
</dbReference>
<dbReference type="CDD" id="cd02656">
    <property type="entry name" value="MIT"/>
    <property type="match status" value="1"/>
</dbReference>
<feature type="binding site" evidence="9">
    <location>
        <begin position="1515"/>
        <end position="1522"/>
    </location>
    <ligand>
        <name>GTP</name>
        <dbReference type="ChEBI" id="CHEBI:37565"/>
    </ligand>
</feature>
<dbReference type="CDD" id="cd16260">
    <property type="entry name" value="EF4_III"/>
    <property type="match status" value="1"/>
</dbReference>
<dbReference type="Gene3D" id="3.30.70.240">
    <property type="match status" value="1"/>
</dbReference>
<dbReference type="Gene3D" id="3.40.50.300">
    <property type="entry name" value="P-loop containing nucleotide triphosphate hydrolases"/>
    <property type="match status" value="1"/>
</dbReference>
<dbReference type="InterPro" id="IPR013842">
    <property type="entry name" value="LepA_CTD"/>
</dbReference>
<evidence type="ECO:0000256" key="1">
    <source>
        <dbReference type="ARBA" id="ARBA00005454"/>
    </source>
</evidence>
<feature type="compositionally biased region" description="Polar residues" evidence="11">
    <location>
        <begin position="367"/>
        <end position="379"/>
    </location>
</feature>
<keyword evidence="14" id="KW-1185">Reference proteome</keyword>
<dbReference type="SUPFAM" id="SSF116846">
    <property type="entry name" value="MIT domain"/>
    <property type="match status" value="1"/>
</dbReference>
<feature type="compositionally biased region" description="Polar residues" evidence="11">
    <location>
        <begin position="349"/>
        <end position="360"/>
    </location>
</feature>
<keyword evidence="8 9" id="KW-0472">Membrane</keyword>
<comment type="caution">
    <text evidence="13">The sequence shown here is derived from an EMBL/GenBank/DDBJ whole genome shotgun (WGS) entry which is preliminary data.</text>
</comment>
<feature type="compositionally biased region" description="Polar residues" evidence="11">
    <location>
        <begin position="163"/>
        <end position="176"/>
    </location>
</feature>
<evidence type="ECO:0000256" key="8">
    <source>
        <dbReference type="ARBA" id="ARBA00023136"/>
    </source>
</evidence>
<comment type="similarity">
    <text evidence="9">Belongs to the GTP-binding elongation factor family. LepA subfamily.</text>
</comment>
<dbReference type="SUPFAM" id="SSF52540">
    <property type="entry name" value="P-loop containing nucleoside triphosphate hydrolases"/>
    <property type="match status" value="1"/>
</dbReference>
<keyword evidence="10" id="KW-0175">Coiled coil</keyword>
<dbReference type="PROSITE" id="PS00301">
    <property type="entry name" value="G_TR_1"/>
    <property type="match status" value="1"/>
</dbReference>
<feature type="compositionally biased region" description="Polar residues" evidence="11">
    <location>
        <begin position="841"/>
        <end position="879"/>
    </location>
</feature>
<dbReference type="PANTHER" id="PTHR43512">
    <property type="entry name" value="TRANSLATION FACTOR GUF1-RELATED"/>
    <property type="match status" value="1"/>
</dbReference>
<gene>
    <name evidence="13" type="primary">GUF1</name>
    <name evidence="13" type="ORF">Daus18300_007351</name>
</gene>
<dbReference type="InterPro" id="IPR004161">
    <property type="entry name" value="EFTu-like_2"/>
</dbReference>
<feature type="compositionally biased region" description="Low complexity" evidence="11">
    <location>
        <begin position="40"/>
        <end position="56"/>
    </location>
</feature>
<evidence type="ECO:0000259" key="12">
    <source>
        <dbReference type="PROSITE" id="PS51722"/>
    </source>
</evidence>
<reference evidence="13 14" key="1">
    <citation type="journal article" date="2024" name="IMA Fungus">
        <title>IMA Genome - F19 : A genome assembly and annotation guide to empower mycologists, including annotated draft genome sequences of Ceratocystis pirilliformis, Diaporthe australafricana, Fusarium ophioides, Paecilomyces lecythidis, and Sporothrix stenoceras.</title>
        <authorList>
            <person name="Aylward J."/>
            <person name="Wilson A.M."/>
            <person name="Visagie C.M."/>
            <person name="Spraker J."/>
            <person name="Barnes I."/>
            <person name="Buitendag C."/>
            <person name="Ceriani C."/>
            <person name="Del Mar Angel L."/>
            <person name="du Plessis D."/>
            <person name="Fuchs T."/>
            <person name="Gasser K."/>
            <person name="Kramer D."/>
            <person name="Li W."/>
            <person name="Munsamy K."/>
            <person name="Piso A."/>
            <person name="Price J.L."/>
            <person name="Sonnekus B."/>
            <person name="Thomas C."/>
            <person name="van der Nest A."/>
            <person name="van Dijk A."/>
            <person name="van Heerden A."/>
            <person name="van Vuuren N."/>
            <person name="Yilmaz N."/>
            <person name="Duong T.A."/>
            <person name="van der Merwe N.A."/>
            <person name="Wingfield M.J."/>
            <person name="Wingfield B.D."/>
        </authorList>
    </citation>
    <scope>NUCLEOTIDE SEQUENCE [LARGE SCALE GENOMIC DNA]</scope>
    <source>
        <strain evidence="13 14">CMW 18300</strain>
    </source>
</reference>
<feature type="region of interest" description="Disordered" evidence="11">
    <location>
        <begin position="163"/>
        <end position="221"/>
    </location>
</feature>
<evidence type="ECO:0000256" key="5">
    <source>
        <dbReference type="ARBA" id="ARBA00022917"/>
    </source>
</evidence>
<dbReference type="Pfam" id="PF00679">
    <property type="entry name" value="EFG_C"/>
    <property type="match status" value="1"/>
</dbReference>
<feature type="coiled-coil region" evidence="10">
    <location>
        <begin position="753"/>
        <end position="794"/>
    </location>
</feature>
<dbReference type="PROSITE" id="PS51722">
    <property type="entry name" value="G_TR_2"/>
    <property type="match status" value="1"/>
</dbReference>
<keyword evidence="3 9" id="KW-0999">Mitochondrion inner membrane</keyword>
<comment type="catalytic activity">
    <reaction evidence="9">
        <text>GTP + H2O = GDP + phosphate + H(+)</text>
        <dbReference type="Rhea" id="RHEA:19669"/>
        <dbReference type="ChEBI" id="CHEBI:15377"/>
        <dbReference type="ChEBI" id="CHEBI:15378"/>
        <dbReference type="ChEBI" id="CHEBI:37565"/>
        <dbReference type="ChEBI" id="CHEBI:43474"/>
        <dbReference type="ChEBI" id="CHEBI:58189"/>
        <dbReference type="EC" id="3.6.5.n1"/>
    </reaction>
</comment>
<evidence type="ECO:0000256" key="3">
    <source>
        <dbReference type="ARBA" id="ARBA00022792"/>
    </source>
</evidence>
<evidence type="ECO:0000313" key="13">
    <source>
        <dbReference type="EMBL" id="KAL1865004.1"/>
    </source>
</evidence>
<dbReference type="InterPro" id="IPR038363">
    <property type="entry name" value="LepA_C_sf"/>
</dbReference>
<feature type="compositionally biased region" description="Polar residues" evidence="11">
    <location>
        <begin position="577"/>
        <end position="600"/>
    </location>
</feature>
<dbReference type="CDD" id="cd03709">
    <property type="entry name" value="lepA_C"/>
    <property type="match status" value="1"/>
</dbReference>
<feature type="compositionally biased region" description="Polar residues" evidence="11">
    <location>
        <begin position="505"/>
        <end position="526"/>
    </location>
</feature>
<organism evidence="13 14">
    <name type="scientific">Diaporthe australafricana</name>
    <dbReference type="NCBI Taxonomy" id="127596"/>
    <lineage>
        <taxon>Eukaryota</taxon>
        <taxon>Fungi</taxon>
        <taxon>Dikarya</taxon>
        <taxon>Ascomycota</taxon>
        <taxon>Pezizomycotina</taxon>
        <taxon>Sordariomycetes</taxon>
        <taxon>Sordariomycetidae</taxon>
        <taxon>Diaporthales</taxon>
        <taxon>Diaporthaceae</taxon>
        <taxon>Diaporthe</taxon>
    </lineage>
</organism>
<keyword evidence="2 9" id="KW-0547">Nucleotide-binding</keyword>